<feature type="chain" id="PRO_5039186671" description="ABC transporter substrate-binding protein PnrA-like domain-containing protein" evidence="7">
    <location>
        <begin position="24"/>
        <end position="350"/>
    </location>
</feature>
<keyword evidence="5" id="KW-0472">Membrane</keyword>
<reference evidence="10" key="1">
    <citation type="submission" date="2017-03" db="EMBL/GenBank/DDBJ databases">
        <authorList>
            <person name="Lund M.B."/>
        </authorList>
    </citation>
    <scope>NUCLEOTIDE SEQUENCE [LARGE SCALE GENOMIC DNA]</scope>
</reference>
<dbReference type="InterPro" id="IPR028082">
    <property type="entry name" value="Peripla_BP_I"/>
</dbReference>
<dbReference type="Gene3D" id="3.40.50.2300">
    <property type="match status" value="2"/>
</dbReference>
<dbReference type="InterPro" id="IPR050957">
    <property type="entry name" value="BMP_lipoprotein"/>
</dbReference>
<gene>
    <name evidence="9" type="ORF">B5766_00425</name>
</gene>
<organism evidence="9 10">
    <name type="scientific">Candidatus Lumbricidiphila eiseniae</name>
    <dbReference type="NCBI Taxonomy" id="1969409"/>
    <lineage>
        <taxon>Bacteria</taxon>
        <taxon>Bacillati</taxon>
        <taxon>Actinomycetota</taxon>
        <taxon>Actinomycetes</taxon>
        <taxon>Micrococcales</taxon>
        <taxon>Microbacteriaceae</taxon>
        <taxon>Candidatus Lumbricidiphila</taxon>
    </lineage>
</organism>
<evidence type="ECO:0000256" key="5">
    <source>
        <dbReference type="ARBA" id="ARBA00023136"/>
    </source>
</evidence>
<dbReference type="PROSITE" id="PS51257">
    <property type="entry name" value="PROKAR_LIPOPROTEIN"/>
    <property type="match status" value="1"/>
</dbReference>
<evidence type="ECO:0000256" key="7">
    <source>
        <dbReference type="SAM" id="SignalP"/>
    </source>
</evidence>
<feature type="signal peptide" evidence="7">
    <location>
        <begin position="1"/>
        <end position="23"/>
    </location>
</feature>
<keyword evidence="3" id="KW-1003">Cell membrane</keyword>
<proteinExistence type="inferred from homology"/>
<dbReference type="Pfam" id="PF02608">
    <property type="entry name" value="Bmp"/>
    <property type="match status" value="1"/>
</dbReference>
<comment type="caution">
    <text evidence="9">The sequence shown here is derived from an EMBL/GenBank/DDBJ whole genome shotgun (WGS) entry which is preliminary data.</text>
</comment>
<keyword evidence="4 7" id="KW-0732">Signal</keyword>
<dbReference type="PANTHER" id="PTHR34296:SF2">
    <property type="entry name" value="ABC TRANSPORTER GUANOSINE-BINDING PROTEIN NUPN"/>
    <property type="match status" value="1"/>
</dbReference>
<dbReference type="PANTHER" id="PTHR34296">
    <property type="entry name" value="TRANSCRIPTIONAL ACTIVATOR PROTEIN MED"/>
    <property type="match status" value="1"/>
</dbReference>
<evidence type="ECO:0000313" key="10">
    <source>
        <dbReference type="Proteomes" id="UP000219994"/>
    </source>
</evidence>
<dbReference type="AlphaFoldDB" id="A0A2A6FUV0"/>
<comment type="similarity">
    <text evidence="2">Belongs to the BMP lipoprotein family.</text>
</comment>
<dbReference type="EMBL" id="NAEP01000012">
    <property type="protein sequence ID" value="PDQ36499.1"/>
    <property type="molecule type" value="Genomic_DNA"/>
</dbReference>
<keyword evidence="6" id="KW-0449">Lipoprotein</keyword>
<evidence type="ECO:0000256" key="2">
    <source>
        <dbReference type="ARBA" id="ARBA00008610"/>
    </source>
</evidence>
<evidence type="ECO:0000256" key="3">
    <source>
        <dbReference type="ARBA" id="ARBA00022475"/>
    </source>
</evidence>
<sequence length="350" mass="35780">MKNFTYGPLAATAVLALALSACSGNPPAPASTGGAGDSKQLSIAYSVNGALGDQGFIDDAQSGIKKLGANGHKTTTLQSDATNPAQWKANLESLSTGSWDVVIAGSTQMTDIITAAAKKFSDQHYILFDDVAKAPNVASVTYKQNEGSFLAGVLAGLATTDTGTFPLSKGGKTVGVVGGMDVPVINDFVVGFKAGVGAVDPGIKVLVSYVGSFADSAKGYDQTKGMFSNGADVVFQVAGGSGIGVLQAAKDANKYAIGVDSNQNALQPGYVLASMLKRIGNSLVLAVQAAQQGTLKYGEEIQYGLANDGVGLDFENNSNLVPQAVIDKIDSYKKKVISGDIKVPTVTSGH</sequence>
<accession>A0A2A6FUV0</accession>
<evidence type="ECO:0000256" key="4">
    <source>
        <dbReference type="ARBA" id="ARBA00022729"/>
    </source>
</evidence>
<dbReference type="InterPro" id="IPR003760">
    <property type="entry name" value="PnrA-like"/>
</dbReference>
<evidence type="ECO:0000313" key="9">
    <source>
        <dbReference type="EMBL" id="PDQ36499.1"/>
    </source>
</evidence>
<comment type="subcellular location">
    <subcellularLocation>
        <location evidence="1">Cell membrane</location>
        <topology evidence="1">Lipid-anchor</topology>
    </subcellularLocation>
</comment>
<dbReference type="SUPFAM" id="SSF53822">
    <property type="entry name" value="Periplasmic binding protein-like I"/>
    <property type="match status" value="1"/>
</dbReference>
<evidence type="ECO:0000259" key="8">
    <source>
        <dbReference type="Pfam" id="PF02608"/>
    </source>
</evidence>
<feature type="domain" description="ABC transporter substrate-binding protein PnrA-like" evidence="8">
    <location>
        <begin position="42"/>
        <end position="344"/>
    </location>
</feature>
<dbReference type="Proteomes" id="UP000219994">
    <property type="component" value="Unassembled WGS sequence"/>
</dbReference>
<evidence type="ECO:0000256" key="1">
    <source>
        <dbReference type="ARBA" id="ARBA00004193"/>
    </source>
</evidence>
<dbReference type="GO" id="GO:0005886">
    <property type="term" value="C:plasma membrane"/>
    <property type="evidence" value="ECO:0007669"/>
    <property type="project" value="UniProtKB-SubCell"/>
</dbReference>
<evidence type="ECO:0000256" key="6">
    <source>
        <dbReference type="ARBA" id="ARBA00023288"/>
    </source>
</evidence>
<protein>
    <recommendedName>
        <fullName evidence="8">ABC transporter substrate-binding protein PnrA-like domain-containing protein</fullName>
    </recommendedName>
</protein>
<name>A0A2A6FUV0_9MICO</name>